<dbReference type="RefSeq" id="WP_006780838.1">
    <property type="nucleotide sequence ID" value="NZ_CP040506.1"/>
</dbReference>
<evidence type="ECO:0000313" key="2">
    <source>
        <dbReference type="EMBL" id="EHI59153.1"/>
    </source>
</evidence>
<keyword evidence="1" id="KW-0812">Transmembrane</keyword>
<feature type="transmembrane region" description="Helical" evidence="1">
    <location>
        <begin position="141"/>
        <end position="166"/>
    </location>
</feature>
<feature type="transmembrane region" description="Helical" evidence="1">
    <location>
        <begin position="273"/>
        <end position="292"/>
    </location>
</feature>
<feature type="transmembrane region" description="Helical" evidence="1">
    <location>
        <begin position="356"/>
        <end position="380"/>
    </location>
</feature>
<feature type="transmembrane region" description="Helical" evidence="1">
    <location>
        <begin position="220"/>
        <end position="241"/>
    </location>
</feature>
<proteinExistence type="predicted"/>
<dbReference type="AlphaFoldDB" id="G5IH82"/>
<gene>
    <name evidence="2" type="ORF">HMPREF9473_02860</name>
</gene>
<comment type="caution">
    <text evidence="2">The sequence shown here is derived from an EMBL/GenBank/DDBJ whole genome shotgun (WGS) entry which is preliminary data.</text>
</comment>
<feature type="transmembrane region" description="Helical" evidence="1">
    <location>
        <begin position="88"/>
        <end position="111"/>
    </location>
</feature>
<feature type="transmembrane region" description="Helical" evidence="1">
    <location>
        <begin position="468"/>
        <end position="489"/>
    </location>
</feature>
<feature type="transmembrane region" description="Helical" evidence="1">
    <location>
        <begin position="426"/>
        <end position="448"/>
    </location>
</feature>
<feature type="transmembrane region" description="Helical" evidence="1">
    <location>
        <begin position="392"/>
        <end position="419"/>
    </location>
</feature>
<dbReference type="Proteomes" id="UP000005384">
    <property type="component" value="Unassembled WGS sequence"/>
</dbReference>
<reference evidence="2 3" key="1">
    <citation type="submission" date="2011-08" db="EMBL/GenBank/DDBJ databases">
        <title>The Genome Sequence of Clostridium hathewayi WAL-18680.</title>
        <authorList>
            <consortium name="The Broad Institute Genome Sequencing Platform"/>
            <person name="Earl A."/>
            <person name="Ward D."/>
            <person name="Feldgarden M."/>
            <person name="Gevers D."/>
            <person name="Finegold S.M."/>
            <person name="Summanen P.H."/>
            <person name="Molitoris D.R."/>
            <person name="Song M."/>
            <person name="Daigneault M."/>
            <person name="Allen-Vercoe E."/>
            <person name="Young S.K."/>
            <person name="Zeng Q."/>
            <person name="Gargeya S."/>
            <person name="Fitzgerald M."/>
            <person name="Haas B."/>
            <person name="Abouelleil A."/>
            <person name="Alvarado L."/>
            <person name="Arachchi H.M."/>
            <person name="Berlin A."/>
            <person name="Brown A."/>
            <person name="Chapman S.B."/>
            <person name="Chen Z."/>
            <person name="Dunbar C."/>
            <person name="Freedman E."/>
            <person name="Gearin G."/>
            <person name="Gellesch M."/>
            <person name="Goldberg J."/>
            <person name="Griggs A."/>
            <person name="Gujja S."/>
            <person name="Heiman D."/>
            <person name="Howarth C."/>
            <person name="Larson L."/>
            <person name="Lui A."/>
            <person name="MacDonald P.J.P."/>
            <person name="Montmayeur A."/>
            <person name="Murphy C."/>
            <person name="Neiman D."/>
            <person name="Pearson M."/>
            <person name="Priest M."/>
            <person name="Roberts A."/>
            <person name="Saif S."/>
            <person name="Shea T."/>
            <person name="Shenoy N."/>
            <person name="Sisk P."/>
            <person name="Stolte C."/>
            <person name="Sykes S."/>
            <person name="Wortman J."/>
            <person name="Nusbaum C."/>
            <person name="Birren B."/>
        </authorList>
    </citation>
    <scope>NUCLEOTIDE SEQUENCE [LARGE SCALE GENOMIC DNA]</scope>
    <source>
        <strain evidence="2 3">WAL-18680</strain>
    </source>
</reference>
<keyword evidence="3" id="KW-1185">Reference proteome</keyword>
<feature type="transmembrane region" description="Helical" evidence="1">
    <location>
        <begin position="178"/>
        <end position="200"/>
    </location>
</feature>
<keyword evidence="1" id="KW-1133">Transmembrane helix</keyword>
<protein>
    <submittedName>
        <fullName evidence="2">Uncharacterized protein</fullName>
    </submittedName>
</protein>
<dbReference type="OrthoDB" id="1958056at2"/>
<dbReference type="HOGENOM" id="CLU_546032_0_0_9"/>
<keyword evidence="1" id="KW-0472">Membrane</keyword>
<evidence type="ECO:0000256" key="1">
    <source>
        <dbReference type="SAM" id="Phobius"/>
    </source>
</evidence>
<evidence type="ECO:0000313" key="3">
    <source>
        <dbReference type="Proteomes" id="UP000005384"/>
    </source>
</evidence>
<dbReference type="EMBL" id="ADLN01000075">
    <property type="protein sequence ID" value="EHI59153.1"/>
    <property type="molecule type" value="Genomic_DNA"/>
</dbReference>
<accession>G5IH82</accession>
<sequence>MMSRVWGKAGLGKFFLLFGLTLLFGLGERMGAQISLPTHLLTVLNDQYYVTFAVLPVILFLCAGEMEDDTPLVLVRYGTYGRYFFHKWLALSSVATLFWLGQMAALLLSGIGLPIAGSWTEAAGSQWQEVFLLLERHFPSMWAAILGCAGQMLLGYCLIVLTSLFLGHFCSRSMAVKLLMALYLFAALWIKLPVMSRPPLVYLTGLNHWVFLLHNLAEPWRLPLTVVTTAIPVAMMVWLAARRWQWRISLPRRGGQGLASCYRRILFTGNNGLILSGLILLVTAWTWISGGAPEDSTDWLIRLFAGHGTGYFYPMGLLTLLVIEVLPLWPLGVFCTQAVGERSAFLTVRLRRRRELLGALLNMGLLWILLYGCLLLLAAIVPPLLLDFSLDLGLTAAAVGLKLLDVAFQFLIILSALCVTGQATAGFVAVLLLHFLCILPISWLPAGLSSLARLNFPQMNLPQTGGTISAAAAAMLLSALSLTLILWLYKWGIKLLFNH</sequence>
<name>G5IH82_9FIRM</name>
<organism evidence="2 3">
    <name type="scientific">Hungatella hathewayi WAL-18680</name>
    <dbReference type="NCBI Taxonomy" id="742737"/>
    <lineage>
        <taxon>Bacteria</taxon>
        <taxon>Bacillati</taxon>
        <taxon>Bacillota</taxon>
        <taxon>Clostridia</taxon>
        <taxon>Lachnospirales</taxon>
        <taxon>Lachnospiraceae</taxon>
        <taxon>Hungatella</taxon>
    </lineage>
</organism>
<feature type="transmembrane region" description="Helical" evidence="1">
    <location>
        <begin position="47"/>
        <end position="67"/>
    </location>
</feature>
<feature type="transmembrane region" description="Helical" evidence="1">
    <location>
        <begin position="312"/>
        <end position="335"/>
    </location>
</feature>
<dbReference type="PATRIC" id="fig|742737.3.peg.2865"/>